<protein>
    <recommendedName>
        <fullName evidence="4">Uncharacterized AAA domain-containing protein ycf46</fullName>
    </recommendedName>
</protein>
<dbReference type="InterPro" id="IPR003593">
    <property type="entry name" value="AAA+_ATPase"/>
</dbReference>
<dbReference type="Proteomes" id="UP000185812">
    <property type="component" value="Unassembled WGS sequence"/>
</dbReference>
<dbReference type="Pfam" id="PF00004">
    <property type="entry name" value="AAA"/>
    <property type="match status" value="1"/>
</dbReference>
<dbReference type="PANTHER" id="PTHR42960">
    <property type="entry name" value="YCF46 PROTEIN"/>
    <property type="match status" value="1"/>
</dbReference>
<evidence type="ECO:0000256" key="3">
    <source>
        <dbReference type="ARBA" id="ARBA00038088"/>
    </source>
</evidence>
<feature type="domain" description="AAA+ ATPase" evidence="5">
    <location>
        <begin position="324"/>
        <end position="459"/>
    </location>
</feature>
<dbReference type="RefSeq" id="WP_072715233.1">
    <property type="nucleotide sequence ID" value="NZ_FRAU01000004.1"/>
</dbReference>
<accession>A0A1M6TEV5</accession>
<dbReference type="InterPro" id="IPR027417">
    <property type="entry name" value="P-loop_NTPase"/>
</dbReference>
<gene>
    <name evidence="6" type="ORF">SAMN04488087_1368</name>
</gene>
<dbReference type="AlphaFoldDB" id="A0A1M6TEV5"/>
<dbReference type="STRING" id="633813.SAMN04488087_1368"/>
<evidence type="ECO:0000259" key="5">
    <source>
        <dbReference type="SMART" id="SM00382"/>
    </source>
</evidence>
<reference evidence="7" key="1">
    <citation type="submission" date="2016-11" db="EMBL/GenBank/DDBJ databases">
        <authorList>
            <person name="Varghese N."/>
            <person name="Submissions S."/>
        </authorList>
    </citation>
    <scope>NUCLEOTIDE SEQUENCE [LARGE SCALE GENOMIC DNA]</scope>
    <source>
        <strain evidence="7">DSM 22212</strain>
    </source>
</reference>
<dbReference type="SUPFAM" id="SSF52540">
    <property type="entry name" value="P-loop containing nucleoside triphosphate hydrolases"/>
    <property type="match status" value="1"/>
</dbReference>
<dbReference type="InterPro" id="IPR052381">
    <property type="entry name" value="AAA_domain_protein"/>
</dbReference>
<dbReference type="GO" id="GO:0016887">
    <property type="term" value="F:ATP hydrolysis activity"/>
    <property type="evidence" value="ECO:0007669"/>
    <property type="project" value="InterPro"/>
</dbReference>
<proteinExistence type="inferred from homology"/>
<keyword evidence="2" id="KW-0067">ATP-binding</keyword>
<dbReference type="SMART" id="SM00382">
    <property type="entry name" value="AAA"/>
    <property type="match status" value="1"/>
</dbReference>
<dbReference type="PANTHER" id="PTHR42960:SF1">
    <property type="entry name" value="YCF46 PROTEIN"/>
    <property type="match status" value="1"/>
</dbReference>
<evidence type="ECO:0000313" key="6">
    <source>
        <dbReference type="EMBL" id="SHK55503.1"/>
    </source>
</evidence>
<keyword evidence="7" id="KW-1185">Reference proteome</keyword>
<evidence type="ECO:0000256" key="1">
    <source>
        <dbReference type="ARBA" id="ARBA00022741"/>
    </source>
</evidence>
<keyword evidence="1" id="KW-0547">Nucleotide-binding</keyword>
<dbReference type="EMBL" id="FRAU01000004">
    <property type="protein sequence ID" value="SHK55503.1"/>
    <property type="molecule type" value="Genomic_DNA"/>
</dbReference>
<dbReference type="Gene3D" id="1.10.8.60">
    <property type="match status" value="1"/>
</dbReference>
<organism evidence="6 7">
    <name type="scientific">Rhodothermus profundi</name>
    <dbReference type="NCBI Taxonomy" id="633813"/>
    <lineage>
        <taxon>Bacteria</taxon>
        <taxon>Pseudomonadati</taxon>
        <taxon>Rhodothermota</taxon>
        <taxon>Rhodothermia</taxon>
        <taxon>Rhodothermales</taxon>
        <taxon>Rhodothermaceae</taxon>
        <taxon>Rhodothermus</taxon>
    </lineage>
</organism>
<dbReference type="GO" id="GO:0005524">
    <property type="term" value="F:ATP binding"/>
    <property type="evidence" value="ECO:0007669"/>
    <property type="project" value="UniProtKB-KW"/>
</dbReference>
<dbReference type="InterPro" id="IPR003959">
    <property type="entry name" value="ATPase_AAA_core"/>
</dbReference>
<name>A0A1M6TEV5_9BACT</name>
<dbReference type="OrthoDB" id="9809379at2"/>
<comment type="similarity">
    <text evidence="3">Belongs to the AAA ATPase family. Highly divergent.</text>
</comment>
<evidence type="ECO:0000313" key="7">
    <source>
        <dbReference type="Proteomes" id="UP000185812"/>
    </source>
</evidence>
<sequence length="583" mass="66159">MAYVPPATDASTIYPNWVRELARRYFTKTVNQFILHGNVRDLVPLEDSGQVRYVPLRDFLRDDLFAPRDLVLFYDRSAGLQFARPEMRQDFYRALEGFDHVQGTRYAHQLPRDPVRVFGLLERYFRLRLAEGRRIACVIDYAETIVPMAEGALYSSEDRDALVFLLKWSHDPLFLNSDFTICLITENLTDLHRQLVQNPYTAPIRIPLPDETERRRFTETYLGSQVDAFCARSEMSPAVLAHHTAGLNLVQLQTILADVLENHTRLTFEHLVATKKAFIEAEAYGLLEFIETNYNLDMVAGHRQAKALLRAAAEALRQGRYDVLPMGYLVTGPVGTGKTFLITCFAGEIGIPMVRLKNFRSQWQGVTEGNLEKILNLLEAMTPVAVMIDEADAALGHREAEGDSGVSKRVFAQIAAFMSNPAHRGRILFFLLTARPDLMPVDLKRQGRAEEHIALFYPSTQEERDELLQVMLRRTGIELSLDEVPAALRTGERPFSGAELEALLTRAKFRAAARGETHVSPHLLQEVVDDFLPPTYPLEIELQTLVAALECTSRALLPESLRHMDREAMVARVETLKRLLQTR</sequence>
<evidence type="ECO:0000256" key="2">
    <source>
        <dbReference type="ARBA" id="ARBA00022840"/>
    </source>
</evidence>
<dbReference type="Gene3D" id="3.40.50.300">
    <property type="entry name" value="P-loop containing nucleotide triphosphate hydrolases"/>
    <property type="match status" value="1"/>
</dbReference>
<dbReference type="CDD" id="cd19481">
    <property type="entry name" value="RecA-like_protease"/>
    <property type="match status" value="1"/>
</dbReference>
<evidence type="ECO:0000256" key="4">
    <source>
        <dbReference type="ARBA" id="ARBA00040480"/>
    </source>
</evidence>